<dbReference type="RefSeq" id="WP_204826972.1">
    <property type="nucleotide sequence ID" value="NZ_JBHUGF010000014.1"/>
</dbReference>
<name>A0ABW4V583_9BACL</name>
<accession>A0ABW4V583</accession>
<reference evidence="2" key="1">
    <citation type="journal article" date="2019" name="Int. J. Syst. Evol. Microbiol.">
        <title>The Global Catalogue of Microorganisms (GCM) 10K type strain sequencing project: providing services to taxonomists for standard genome sequencing and annotation.</title>
        <authorList>
            <consortium name="The Broad Institute Genomics Platform"/>
            <consortium name="The Broad Institute Genome Sequencing Center for Infectious Disease"/>
            <person name="Wu L."/>
            <person name="Ma J."/>
        </authorList>
    </citation>
    <scope>NUCLEOTIDE SEQUENCE [LARGE SCALE GENOMIC DNA]</scope>
    <source>
        <strain evidence="2">CGMCC 1.15067</strain>
    </source>
</reference>
<comment type="caution">
    <text evidence="1">The sequence shown here is derived from an EMBL/GenBank/DDBJ whole genome shotgun (WGS) entry which is preliminary data.</text>
</comment>
<proteinExistence type="predicted"/>
<evidence type="ECO:0000313" key="2">
    <source>
        <dbReference type="Proteomes" id="UP001597403"/>
    </source>
</evidence>
<gene>
    <name evidence="1" type="ORF">ACFSGI_22680</name>
</gene>
<evidence type="ECO:0008006" key="3">
    <source>
        <dbReference type="Google" id="ProtNLM"/>
    </source>
</evidence>
<keyword evidence="2" id="KW-1185">Reference proteome</keyword>
<protein>
    <recommendedName>
        <fullName evidence="3">Helix-turn-helix domain-containing protein</fullName>
    </recommendedName>
</protein>
<dbReference type="Proteomes" id="UP001597403">
    <property type="component" value="Unassembled WGS sequence"/>
</dbReference>
<organism evidence="1 2">
    <name type="scientific">Paenibacillus nicotianae</name>
    <dbReference type="NCBI Taxonomy" id="1526551"/>
    <lineage>
        <taxon>Bacteria</taxon>
        <taxon>Bacillati</taxon>
        <taxon>Bacillota</taxon>
        <taxon>Bacilli</taxon>
        <taxon>Bacillales</taxon>
        <taxon>Paenibacillaceae</taxon>
        <taxon>Paenibacillus</taxon>
    </lineage>
</organism>
<evidence type="ECO:0000313" key="1">
    <source>
        <dbReference type="EMBL" id="MFD1992789.1"/>
    </source>
</evidence>
<dbReference type="EMBL" id="JBHUGF010000014">
    <property type="protein sequence ID" value="MFD1992789.1"/>
    <property type="molecule type" value="Genomic_DNA"/>
</dbReference>
<sequence length="187" mass="22376">MSTLKERQHDRTLLEKMIANAIQVDTELAHELLEDYILQQQIKRNQERLKARKLSSQTMQEFNKKMEQKAIQENIERIIEYSDEEYQEETPLHYPKYLNVREVSLYKGITPQQVRRNCINGKYQAEQVAGENSSWRILAEQFKEENDFLDFIQQRSEKFKKVSKASQVAVELWKEAQNEIHVDQEEQ</sequence>